<evidence type="ECO:0008006" key="3">
    <source>
        <dbReference type="Google" id="ProtNLM"/>
    </source>
</evidence>
<protein>
    <recommendedName>
        <fullName evidence="3">HNH endonuclease 5 domain-containing protein</fullName>
    </recommendedName>
</protein>
<proteinExistence type="predicted"/>
<evidence type="ECO:0000313" key="2">
    <source>
        <dbReference type="Proteomes" id="UP000198725"/>
    </source>
</evidence>
<sequence length="275" mass="29983">MTAKLPLAPTVSYPAVGRCVYCGTSNGPLSKEHILPRGLNGNFVLPEASCKACAKITSEVERRVLRGFLEHGRLALGLASRHKKRARPTSLPATLIKADESILEKELPIVDSLQVVHLPVFIPPLCLGGHSRGENPESLEIMAFDTLHIGDPSKSLRDHSAVGIRFEDPMDVWAFVRMLGKIAHCYHIAEKGWFPLVESPVLPVVLEVSNRAKEWIGSLDANSLEKPGSQALHLMNVTDLTAPDGSVCSVVRIKLFAPMKGPTYAVATRLQPPLR</sequence>
<dbReference type="AlphaFoldDB" id="A0A1I4F3Q6"/>
<organism evidence="1 2">
    <name type="scientific">Rhodanobacter glycinis</name>
    <dbReference type="NCBI Taxonomy" id="582702"/>
    <lineage>
        <taxon>Bacteria</taxon>
        <taxon>Pseudomonadati</taxon>
        <taxon>Pseudomonadota</taxon>
        <taxon>Gammaproteobacteria</taxon>
        <taxon>Lysobacterales</taxon>
        <taxon>Rhodanobacteraceae</taxon>
        <taxon>Rhodanobacter</taxon>
    </lineage>
</organism>
<dbReference type="EMBL" id="FOSR01000015">
    <property type="protein sequence ID" value="SFL11031.1"/>
    <property type="molecule type" value="Genomic_DNA"/>
</dbReference>
<keyword evidence="2" id="KW-1185">Reference proteome</keyword>
<name>A0A1I4F3Q6_9GAMM</name>
<dbReference type="RefSeq" id="WP_139201756.1">
    <property type="nucleotide sequence ID" value="NZ_FOSR01000015.1"/>
</dbReference>
<accession>A0A1I4F3Q6</accession>
<dbReference type="Proteomes" id="UP000198725">
    <property type="component" value="Unassembled WGS sequence"/>
</dbReference>
<gene>
    <name evidence="1" type="ORF">SAMN05192579_1152</name>
</gene>
<evidence type="ECO:0000313" key="1">
    <source>
        <dbReference type="EMBL" id="SFL11031.1"/>
    </source>
</evidence>
<reference evidence="2" key="1">
    <citation type="submission" date="2016-10" db="EMBL/GenBank/DDBJ databases">
        <authorList>
            <person name="Varghese N."/>
            <person name="Submissions S."/>
        </authorList>
    </citation>
    <scope>NUCLEOTIDE SEQUENCE [LARGE SCALE GENOMIC DNA]</scope>
    <source>
        <strain evidence="2">MO64</strain>
    </source>
</reference>